<dbReference type="EMBL" id="CP046455">
    <property type="protein sequence ID" value="QGU08205.1"/>
    <property type="molecule type" value="Genomic_DNA"/>
</dbReference>
<evidence type="ECO:0000313" key="2">
    <source>
        <dbReference type="EMBL" id="QGU08205.1"/>
    </source>
</evidence>
<proteinExistence type="predicted"/>
<dbReference type="KEGG" id="cok:COCCU_11520"/>
<reference evidence="2 3" key="1">
    <citation type="submission" date="2019-11" db="EMBL/GenBank/DDBJ databases">
        <title>Complete genome sequence of Corynebacterium kalinowskii 1959, a novel Corynebacterium species isolated from soil of a small paddock in Vilsendorf, Germany.</title>
        <authorList>
            <person name="Schaffert L."/>
            <person name="Ruwe M."/>
            <person name="Milse J."/>
            <person name="Hanuschka K."/>
            <person name="Ortseifen V."/>
            <person name="Droste J."/>
            <person name="Brandt D."/>
            <person name="Schlueter L."/>
            <person name="Kutter Y."/>
            <person name="Vinke S."/>
            <person name="Viehoefer P."/>
            <person name="Jacob L."/>
            <person name="Luebke N.-C."/>
            <person name="Schulte-Berndt E."/>
            <person name="Hain C."/>
            <person name="Linder M."/>
            <person name="Schmidt P."/>
            <person name="Wollenschlaeger L."/>
            <person name="Luttermann T."/>
            <person name="Thieme E."/>
            <person name="Hassa J."/>
            <person name="Haak M."/>
            <person name="Wittchen M."/>
            <person name="Mentz A."/>
            <person name="Persicke M."/>
            <person name="Busche T."/>
            <person name="Ruckert C."/>
        </authorList>
    </citation>
    <scope>NUCLEOTIDE SEQUENCE [LARGE SCALE GENOMIC DNA]</scope>
    <source>
        <strain evidence="2 3">2039</strain>
    </source>
</reference>
<sequence length="261" mass="28057">MRVPRKVVFPLIIILVLASLFWLVDSLFAARVERKISVTVAEHANLETNPGIYVGGIPYMQALITGDIPLISADALDVDVPGLGMVNARSEATDLVVTRDQVLSGDVVGAPAEMITRTVSLDGVALGHLLGMTDLDIANPYDISPGGGRRTEAQLTGTPEGFDEEVSMLVTLRLDGPMFQMLPTELLDAPAGREEDARAAFTWELDTHQLPLADQAQAVYVQGGSIFFRAQKQNVPLQLEDLSPVESTPPESGNGSLLDRL</sequence>
<evidence type="ECO:0000256" key="1">
    <source>
        <dbReference type="SAM" id="MobiDB-lite"/>
    </source>
</evidence>
<keyword evidence="3" id="KW-1185">Reference proteome</keyword>
<name>A0A6B8WAA2_9CORY</name>
<evidence type="ECO:0008006" key="4">
    <source>
        <dbReference type="Google" id="ProtNLM"/>
    </source>
</evidence>
<feature type="region of interest" description="Disordered" evidence="1">
    <location>
        <begin position="240"/>
        <end position="261"/>
    </location>
</feature>
<organism evidence="2 3">
    <name type="scientific">Corynebacterium occultum</name>
    <dbReference type="NCBI Taxonomy" id="2675219"/>
    <lineage>
        <taxon>Bacteria</taxon>
        <taxon>Bacillati</taxon>
        <taxon>Actinomycetota</taxon>
        <taxon>Actinomycetes</taxon>
        <taxon>Mycobacteriales</taxon>
        <taxon>Corynebacteriaceae</taxon>
        <taxon>Corynebacterium</taxon>
    </lineage>
</organism>
<feature type="compositionally biased region" description="Polar residues" evidence="1">
    <location>
        <begin position="245"/>
        <end position="255"/>
    </location>
</feature>
<dbReference type="InterPro" id="IPR021373">
    <property type="entry name" value="DUF2993"/>
</dbReference>
<dbReference type="AlphaFoldDB" id="A0A6B8WAA2"/>
<accession>A0A6B8WAA2</accession>
<dbReference type="Pfam" id="PF11209">
    <property type="entry name" value="LmeA"/>
    <property type="match status" value="1"/>
</dbReference>
<dbReference type="RefSeq" id="WP_231598761.1">
    <property type="nucleotide sequence ID" value="NZ_CP046455.1"/>
</dbReference>
<gene>
    <name evidence="2" type="ORF">COCCU_11520</name>
</gene>
<dbReference type="Proteomes" id="UP000424462">
    <property type="component" value="Chromosome"/>
</dbReference>
<evidence type="ECO:0000313" key="3">
    <source>
        <dbReference type="Proteomes" id="UP000424462"/>
    </source>
</evidence>
<protein>
    <recommendedName>
        <fullName evidence="4">DUF2993 domain-containing protein</fullName>
    </recommendedName>
</protein>